<proteinExistence type="predicted"/>
<sequence length="47" mass="5367">MDKQVRVKLGPFGFKNRKTSYSLTYSQLRVLLEHIVWTGKIAGTLAD</sequence>
<protein>
    <submittedName>
        <fullName evidence="1">Uncharacterized protein</fullName>
    </submittedName>
</protein>
<name>A0A0E9UG34_ANGAN</name>
<reference evidence="1" key="2">
    <citation type="journal article" date="2015" name="Fish Shellfish Immunol.">
        <title>Early steps in the European eel (Anguilla anguilla)-Vibrio vulnificus interaction in the gills: Role of the RtxA13 toxin.</title>
        <authorList>
            <person name="Callol A."/>
            <person name="Pajuelo D."/>
            <person name="Ebbesson L."/>
            <person name="Teles M."/>
            <person name="MacKenzie S."/>
            <person name="Amaro C."/>
        </authorList>
    </citation>
    <scope>NUCLEOTIDE SEQUENCE</scope>
</reference>
<dbReference type="EMBL" id="GBXM01044684">
    <property type="protein sequence ID" value="JAH63893.1"/>
    <property type="molecule type" value="Transcribed_RNA"/>
</dbReference>
<dbReference type="AlphaFoldDB" id="A0A0E9UG34"/>
<reference evidence="1" key="1">
    <citation type="submission" date="2014-11" db="EMBL/GenBank/DDBJ databases">
        <authorList>
            <person name="Amaro Gonzalez C."/>
        </authorList>
    </citation>
    <scope>NUCLEOTIDE SEQUENCE</scope>
</reference>
<accession>A0A0E9UG34</accession>
<evidence type="ECO:0000313" key="1">
    <source>
        <dbReference type="EMBL" id="JAH63893.1"/>
    </source>
</evidence>
<organism evidence="1">
    <name type="scientific">Anguilla anguilla</name>
    <name type="common">European freshwater eel</name>
    <name type="synonym">Muraena anguilla</name>
    <dbReference type="NCBI Taxonomy" id="7936"/>
    <lineage>
        <taxon>Eukaryota</taxon>
        <taxon>Metazoa</taxon>
        <taxon>Chordata</taxon>
        <taxon>Craniata</taxon>
        <taxon>Vertebrata</taxon>
        <taxon>Euteleostomi</taxon>
        <taxon>Actinopterygii</taxon>
        <taxon>Neopterygii</taxon>
        <taxon>Teleostei</taxon>
        <taxon>Anguilliformes</taxon>
        <taxon>Anguillidae</taxon>
        <taxon>Anguilla</taxon>
    </lineage>
</organism>